<feature type="transmembrane region" description="Helical" evidence="1">
    <location>
        <begin position="123"/>
        <end position="146"/>
    </location>
</feature>
<dbReference type="AlphaFoldDB" id="A0A4R6JK30"/>
<evidence type="ECO:0000313" key="2">
    <source>
        <dbReference type="EMBL" id="TDO36554.1"/>
    </source>
</evidence>
<feature type="transmembrane region" description="Helical" evidence="1">
    <location>
        <begin position="522"/>
        <end position="543"/>
    </location>
</feature>
<evidence type="ECO:0000256" key="1">
    <source>
        <dbReference type="SAM" id="Phobius"/>
    </source>
</evidence>
<organism evidence="2 3">
    <name type="scientific">Paractinoplanes brasiliensis</name>
    <dbReference type="NCBI Taxonomy" id="52695"/>
    <lineage>
        <taxon>Bacteria</taxon>
        <taxon>Bacillati</taxon>
        <taxon>Actinomycetota</taxon>
        <taxon>Actinomycetes</taxon>
        <taxon>Micromonosporales</taxon>
        <taxon>Micromonosporaceae</taxon>
        <taxon>Paractinoplanes</taxon>
    </lineage>
</organism>
<dbReference type="Gene3D" id="3.40.50.1820">
    <property type="entry name" value="alpha/beta hydrolase"/>
    <property type="match status" value="1"/>
</dbReference>
<evidence type="ECO:0000313" key="3">
    <source>
        <dbReference type="Proteomes" id="UP000294901"/>
    </source>
</evidence>
<feature type="transmembrane region" description="Helical" evidence="1">
    <location>
        <begin position="584"/>
        <end position="601"/>
    </location>
</feature>
<keyword evidence="1" id="KW-0472">Membrane</keyword>
<dbReference type="InterPro" id="IPR029058">
    <property type="entry name" value="AB_hydrolase_fold"/>
</dbReference>
<dbReference type="SUPFAM" id="SSF53474">
    <property type="entry name" value="alpha/beta-Hydrolases"/>
    <property type="match status" value="1"/>
</dbReference>
<feature type="transmembrane region" description="Helical" evidence="1">
    <location>
        <begin position="441"/>
        <end position="461"/>
    </location>
</feature>
<dbReference type="EMBL" id="SNWR01000001">
    <property type="protein sequence ID" value="TDO36554.1"/>
    <property type="molecule type" value="Genomic_DNA"/>
</dbReference>
<feature type="transmembrane region" description="Helical" evidence="1">
    <location>
        <begin position="92"/>
        <end position="111"/>
    </location>
</feature>
<dbReference type="RefSeq" id="WP_133871289.1">
    <property type="nucleotide sequence ID" value="NZ_BOMD01000102.1"/>
</dbReference>
<feature type="transmembrane region" description="Helical" evidence="1">
    <location>
        <begin position="314"/>
        <end position="334"/>
    </location>
</feature>
<sequence length="954" mass="102462">MTGTSGPSRQPAEGDLDWPVTVDERGVTEIRVHGVGGGSPTAMLDDPTARQITGDRVAGVWRGLDWRVEGRSRWHREVYSWGGLTSKALSSALWLILLPFALVNLAGWMALGGRGRETGPANWLIVVQQNMTRVVGLGVTWLYLIFSAQMSMDLGAWQCARTTCRADGVWKWLHLDGHPHGAAAVAAVIPVAQILVMARLTAVSKRRYDEHGAPATSTPATERVAPADLARITMSSPHFWTARTYDEPARRIHLASSVLVIAFLLLSVAKAGGKFSDVVRAAWFVVGALLAVAVVCAAWDGLRRVVAERSAAPVYATAGLALGAAWLAVSVQPAGTPAEAGIMPGIVGFFDVVLVVIYLAGLLHGVVAVAGLRQVRALNNWAKPAWFPAPIVALVVAVAMTLAVGSGIVVWVARWLSPEAAPTSGEQLWQLSYPVSYTASAQLNVTGVLAVVVGFAVVAGISVRRRRREPDVALAAEFAVWKRYEALPGWQHLAGDERDGRWLRSVRTWLWLAGAARWLENLVIAVVLLSSGCLVAYAVWAFAEWRGSGFPVTLAICGIVLLFGAGVCAFTAAGTARHPHAVRLGAITAFAAGLALVVRVADRGLPEAGADPPPLDVPWLFGEAIATTVLALIPVAGVLLLRRAIRSDSTRRAVGVAWDITTFWPRGFHPLAPPSYAQRAVPDLVHRTTALLSNGNAVLLCGHSQGAALTAAALAQLTGLEEEHRARLSVVTYGNPLGHLYMRWFPTYVNEAFVDECLAVPAGNSWVNFYRHTDPVGRELFRKASPECRATEPAAGRDCWLPDPPTDLMRPGDGPPRIRQHGNGGYLWQSAAAAHLVHEAHRLESLTRRSSPMTEQVAVPEAGAGEEALIAFALTCPPDADLYAQALSRWEQTGSIEGDLETLRAALAGAQRQHRWTGTSIFGSAPFDRDPFVLALVERIRELSGGTVQRRQEI</sequence>
<feature type="transmembrane region" description="Helical" evidence="1">
    <location>
        <begin position="391"/>
        <end position="413"/>
    </location>
</feature>
<feature type="transmembrane region" description="Helical" evidence="1">
    <location>
        <begin position="180"/>
        <end position="198"/>
    </location>
</feature>
<feature type="transmembrane region" description="Helical" evidence="1">
    <location>
        <begin position="281"/>
        <end position="302"/>
    </location>
</feature>
<comment type="caution">
    <text evidence="2">The sequence shown here is derived from an EMBL/GenBank/DDBJ whole genome shotgun (WGS) entry which is preliminary data.</text>
</comment>
<accession>A0A4R6JK30</accession>
<feature type="transmembrane region" description="Helical" evidence="1">
    <location>
        <begin position="252"/>
        <end position="269"/>
    </location>
</feature>
<keyword evidence="3" id="KW-1185">Reference proteome</keyword>
<gene>
    <name evidence="2" type="ORF">C8E87_0130</name>
</gene>
<name>A0A4R6JK30_9ACTN</name>
<feature type="transmembrane region" description="Helical" evidence="1">
    <location>
        <begin position="621"/>
        <end position="641"/>
    </location>
</feature>
<feature type="transmembrane region" description="Helical" evidence="1">
    <location>
        <begin position="346"/>
        <end position="370"/>
    </location>
</feature>
<dbReference type="OrthoDB" id="4320047at2"/>
<keyword evidence="1" id="KW-0812">Transmembrane</keyword>
<reference evidence="2 3" key="1">
    <citation type="submission" date="2019-03" db="EMBL/GenBank/DDBJ databases">
        <title>Sequencing the genomes of 1000 actinobacteria strains.</title>
        <authorList>
            <person name="Klenk H.-P."/>
        </authorList>
    </citation>
    <scope>NUCLEOTIDE SEQUENCE [LARGE SCALE GENOMIC DNA]</scope>
    <source>
        <strain evidence="2 3">DSM 43805</strain>
    </source>
</reference>
<feature type="transmembrane region" description="Helical" evidence="1">
    <location>
        <begin position="549"/>
        <end position="572"/>
    </location>
</feature>
<keyword evidence="1" id="KW-1133">Transmembrane helix</keyword>
<dbReference type="Proteomes" id="UP000294901">
    <property type="component" value="Unassembled WGS sequence"/>
</dbReference>
<protein>
    <submittedName>
        <fullName evidence="2">PE-PPE domain-containing protein</fullName>
    </submittedName>
</protein>
<proteinExistence type="predicted"/>